<dbReference type="EMBL" id="CDMY01000331">
    <property type="protein sequence ID" value="CEM02609.1"/>
    <property type="molecule type" value="Genomic_DNA"/>
</dbReference>
<dbReference type="InParanoid" id="A0A0G4EX01"/>
<gene>
    <name evidence="1" type="ORF">Vbra_2152</name>
</gene>
<sequence length="265" mass="29747">MARSAALRRLFEEAFCTIECHREAAQLARTDNSCALPLCRVVDRPSPDDMGESDEAMVADPSAPHHLQCVDTMVVDGSHCRFSLYDYRRLDDNGIPIDTPPCRHLAYPMVVYGLFDDDSTALVYTEVSCPFPPRLTHTTIHQQHQRHQQHSSAPLPTHSHRVRIALREVRIVTQVSQGLATEASTTVRGSLDDEWPPEAHCLEDPKAIKAHTIHSLCVQHVCGIRHLLMRQTQGKCILDGLVKPSVPPPIVARHQTDKQTRRQSI</sequence>
<proteinExistence type="predicted"/>
<dbReference type="Proteomes" id="UP000041254">
    <property type="component" value="Unassembled WGS sequence"/>
</dbReference>
<keyword evidence="2" id="KW-1185">Reference proteome</keyword>
<accession>A0A0G4EX01</accession>
<dbReference type="VEuPathDB" id="CryptoDB:Vbra_2152"/>
<dbReference type="AlphaFoldDB" id="A0A0G4EX01"/>
<name>A0A0G4EX01_VITBC</name>
<evidence type="ECO:0000313" key="2">
    <source>
        <dbReference type="Proteomes" id="UP000041254"/>
    </source>
</evidence>
<organism evidence="1 2">
    <name type="scientific">Vitrella brassicaformis (strain CCMP3155)</name>
    <dbReference type="NCBI Taxonomy" id="1169540"/>
    <lineage>
        <taxon>Eukaryota</taxon>
        <taxon>Sar</taxon>
        <taxon>Alveolata</taxon>
        <taxon>Colpodellida</taxon>
        <taxon>Vitrellaceae</taxon>
        <taxon>Vitrella</taxon>
    </lineage>
</organism>
<reference evidence="1 2" key="1">
    <citation type="submission" date="2014-11" db="EMBL/GenBank/DDBJ databases">
        <authorList>
            <person name="Zhu J."/>
            <person name="Qi W."/>
            <person name="Song R."/>
        </authorList>
    </citation>
    <scope>NUCLEOTIDE SEQUENCE [LARGE SCALE GENOMIC DNA]</scope>
</reference>
<protein>
    <submittedName>
        <fullName evidence="1">Uncharacterized protein</fullName>
    </submittedName>
</protein>
<evidence type="ECO:0000313" key="1">
    <source>
        <dbReference type="EMBL" id="CEM02609.1"/>
    </source>
</evidence>